<dbReference type="Pfam" id="PF01041">
    <property type="entry name" value="DegT_DnrJ_EryC1"/>
    <property type="match status" value="1"/>
</dbReference>
<keyword evidence="2" id="KW-0032">Aminotransferase</keyword>
<gene>
    <name evidence="2" type="ORF">ACFPYI_06520</name>
</gene>
<dbReference type="AlphaFoldDB" id="A0ABD5RL93"/>
<dbReference type="RefSeq" id="WP_247413898.1">
    <property type="nucleotide sequence ID" value="NZ_JALLGW010000001.1"/>
</dbReference>
<keyword evidence="3" id="KW-1185">Reference proteome</keyword>
<dbReference type="GO" id="GO:0008483">
    <property type="term" value="F:transaminase activity"/>
    <property type="evidence" value="ECO:0007669"/>
    <property type="project" value="UniProtKB-KW"/>
</dbReference>
<organism evidence="2 3">
    <name type="scientific">Halomarina salina</name>
    <dbReference type="NCBI Taxonomy" id="1872699"/>
    <lineage>
        <taxon>Archaea</taxon>
        <taxon>Methanobacteriati</taxon>
        <taxon>Methanobacteriota</taxon>
        <taxon>Stenosarchaea group</taxon>
        <taxon>Halobacteria</taxon>
        <taxon>Halobacteriales</taxon>
        <taxon>Natronomonadaceae</taxon>
        <taxon>Halomarina</taxon>
    </lineage>
</organism>
<evidence type="ECO:0000313" key="2">
    <source>
        <dbReference type="EMBL" id="MFC5970984.1"/>
    </source>
</evidence>
<dbReference type="Proteomes" id="UP001596099">
    <property type="component" value="Unassembled WGS sequence"/>
</dbReference>
<dbReference type="InterPro" id="IPR015424">
    <property type="entry name" value="PyrdxlP-dep_Trfase"/>
</dbReference>
<accession>A0ABD5RL93</accession>
<keyword evidence="2" id="KW-0808">Transferase</keyword>
<comment type="caution">
    <text evidence="2">The sequence shown here is derived from an EMBL/GenBank/DDBJ whole genome shotgun (WGS) entry which is preliminary data.</text>
</comment>
<reference evidence="2 3" key="1">
    <citation type="journal article" date="2019" name="Int. J. Syst. Evol. Microbiol.">
        <title>The Global Catalogue of Microorganisms (GCM) 10K type strain sequencing project: providing services to taxonomists for standard genome sequencing and annotation.</title>
        <authorList>
            <consortium name="The Broad Institute Genomics Platform"/>
            <consortium name="The Broad Institute Genome Sequencing Center for Infectious Disease"/>
            <person name="Wu L."/>
            <person name="Ma J."/>
        </authorList>
    </citation>
    <scope>NUCLEOTIDE SEQUENCE [LARGE SCALE GENOMIC DNA]</scope>
    <source>
        <strain evidence="2 3">CGMCC 1.12543</strain>
    </source>
</reference>
<evidence type="ECO:0000256" key="1">
    <source>
        <dbReference type="RuleBase" id="RU004508"/>
    </source>
</evidence>
<dbReference type="InterPro" id="IPR000653">
    <property type="entry name" value="DegT/StrS_aminotransferase"/>
</dbReference>
<dbReference type="InterPro" id="IPR015421">
    <property type="entry name" value="PyrdxlP-dep_Trfase_major"/>
</dbReference>
<dbReference type="EMBL" id="JBHSQH010000001">
    <property type="protein sequence ID" value="MFC5970984.1"/>
    <property type="molecule type" value="Genomic_DNA"/>
</dbReference>
<keyword evidence="1" id="KW-0663">Pyridoxal phosphate</keyword>
<evidence type="ECO:0000313" key="3">
    <source>
        <dbReference type="Proteomes" id="UP001596099"/>
    </source>
</evidence>
<name>A0ABD5RL93_9EURY</name>
<comment type="similarity">
    <text evidence="1">Belongs to the DegT/DnrJ/EryC1 family.</text>
</comment>
<sequence length="374" mass="39504">MNWSLAATQASREPSLPLLDRVAPVPSVADVLADAPGDHHYTGSGKAAMRVVLDALDADAGENVVLPAAVPHGFVEPLRERGVEPRYHRVTPALGADLDHLAARLDDDTVAVVLVHYFGFASPDADAIREVAAEADVPVVEDNSHAALSAPEDRLLGTGSGFGFTSLHKTLPVPDGAVLFTGGSRSAVSDVDHPLLGVADRPSVDDARFVAGKVAARLSDTSRLSRLSALSRLGDGSLLSADADRTPIPYESMRTYEAAKHPMSWLTAHQLPLLSPASVVAPRRESYERWTTALDASPLYDLDPGVCPWMFPVVVDDAPTLARAVSGAFAWPRLPRDVAGQGDAYPVANDLARTLLALPVDRPDQVPALASVVG</sequence>
<dbReference type="PANTHER" id="PTHR30244:SF42">
    <property type="entry name" value="UDP-2-ACETAMIDO-2-DEOXY-3-OXO-D-GLUCURONATE AMINOTRANSFERASE"/>
    <property type="match status" value="1"/>
</dbReference>
<dbReference type="PANTHER" id="PTHR30244">
    <property type="entry name" value="TRANSAMINASE"/>
    <property type="match status" value="1"/>
</dbReference>
<dbReference type="Gene3D" id="3.40.640.10">
    <property type="entry name" value="Type I PLP-dependent aspartate aminotransferase-like (Major domain)"/>
    <property type="match status" value="1"/>
</dbReference>
<proteinExistence type="inferred from homology"/>
<dbReference type="SUPFAM" id="SSF53383">
    <property type="entry name" value="PLP-dependent transferases"/>
    <property type="match status" value="1"/>
</dbReference>
<protein>
    <submittedName>
        <fullName evidence="2">DegT/DnrJ/EryC1/StrS family aminotransferase</fullName>
    </submittedName>
</protein>